<name>X1MDE9_9ZZZZ</name>
<reference evidence="1" key="1">
    <citation type="journal article" date="2014" name="Front. Microbiol.">
        <title>High frequency of phylogenetically diverse reductive dehalogenase-homologous genes in deep subseafloor sedimentary metagenomes.</title>
        <authorList>
            <person name="Kawai M."/>
            <person name="Futagami T."/>
            <person name="Toyoda A."/>
            <person name="Takaki Y."/>
            <person name="Nishi S."/>
            <person name="Hori S."/>
            <person name="Arai W."/>
            <person name="Tsubouchi T."/>
            <person name="Morono Y."/>
            <person name="Uchiyama I."/>
            <person name="Ito T."/>
            <person name="Fujiyama A."/>
            <person name="Inagaki F."/>
            <person name="Takami H."/>
        </authorList>
    </citation>
    <scope>NUCLEOTIDE SEQUENCE</scope>
    <source>
        <strain evidence="1">Expedition CK06-06</strain>
    </source>
</reference>
<dbReference type="AlphaFoldDB" id="X1MDE9"/>
<feature type="non-terminal residue" evidence="1">
    <location>
        <position position="1"/>
    </location>
</feature>
<protein>
    <submittedName>
        <fullName evidence="1">Uncharacterized protein</fullName>
    </submittedName>
</protein>
<organism evidence="1">
    <name type="scientific">marine sediment metagenome</name>
    <dbReference type="NCBI Taxonomy" id="412755"/>
    <lineage>
        <taxon>unclassified sequences</taxon>
        <taxon>metagenomes</taxon>
        <taxon>ecological metagenomes</taxon>
    </lineage>
</organism>
<sequence>AVREFELTAEDLGLVKIENIRADTPTREKSSVTFQSIPREKSSVTFQSIPRISSSLNNKIGGARYG</sequence>
<dbReference type="EMBL" id="BARV01011833">
    <property type="protein sequence ID" value="GAI12710.1"/>
    <property type="molecule type" value="Genomic_DNA"/>
</dbReference>
<accession>X1MDE9</accession>
<evidence type="ECO:0000313" key="1">
    <source>
        <dbReference type="EMBL" id="GAI12710.1"/>
    </source>
</evidence>
<proteinExistence type="predicted"/>
<comment type="caution">
    <text evidence="1">The sequence shown here is derived from an EMBL/GenBank/DDBJ whole genome shotgun (WGS) entry which is preliminary data.</text>
</comment>
<gene>
    <name evidence="1" type="ORF">S06H3_22231</name>
</gene>